<gene>
    <name evidence="1" type="ORF">NCTC11343_05448</name>
</gene>
<sequence length="86" mass="9707">MASSTFKCDLNACPEASKLVVLYFIFLAGLLHNPIERRIMNMADLWKKVMFNLKIEAAKQPGKCFAARSKICGGLNLMNHPFFLDL</sequence>
<dbReference type="AlphaFoldDB" id="A0A2X2LNG5"/>
<protein>
    <submittedName>
        <fullName evidence="1">Uncharacterized protein</fullName>
    </submittedName>
</protein>
<accession>A0A2X2LNG5</accession>
<evidence type="ECO:0000313" key="2">
    <source>
        <dbReference type="Proteomes" id="UP000251241"/>
    </source>
</evidence>
<organism evidence="1 2">
    <name type="scientific">Sphingobacterium multivorum</name>
    <dbReference type="NCBI Taxonomy" id="28454"/>
    <lineage>
        <taxon>Bacteria</taxon>
        <taxon>Pseudomonadati</taxon>
        <taxon>Bacteroidota</taxon>
        <taxon>Sphingobacteriia</taxon>
        <taxon>Sphingobacteriales</taxon>
        <taxon>Sphingobacteriaceae</taxon>
        <taxon>Sphingobacterium</taxon>
    </lineage>
</organism>
<reference evidence="1 2" key="1">
    <citation type="submission" date="2018-06" db="EMBL/GenBank/DDBJ databases">
        <authorList>
            <consortium name="Pathogen Informatics"/>
            <person name="Doyle S."/>
        </authorList>
    </citation>
    <scope>NUCLEOTIDE SEQUENCE [LARGE SCALE GENOMIC DNA]</scope>
    <source>
        <strain evidence="1 2">NCTC11343</strain>
    </source>
</reference>
<name>A0A2X2LNG5_SPHMU</name>
<evidence type="ECO:0000313" key="1">
    <source>
        <dbReference type="EMBL" id="SPZ94639.1"/>
    </source>
</evidence>
<dbReference type="Proteomes" id="UP000251241">
    <property type="component" value="Unassembled WGS sequence"/>
</dbReference>
<proteinExistence type="predicted"/>
<dbReference type="EMBL" id="UAUU01000011">
    <property type="protein sequence ID" value="SPZ94639.1"/>
    <property type="molecule type" value="Genomic_DNA"/>
</dbReference>